<sequence length="284" mass="30987">MPFAKVYTFSEVNRILQESEGRPSPTNQEPGHALALHVNARGLQLSDRLQPGGRAITGGLSEDRIAELDAADGRSPSKVRVPLPRPIGNPGHQSITTLGRSFVMGWLKTPGPANRQDVLNTWANFELEQAKIARVAHIAQLSASNKKKSVLKGAQLANEPPLTAISRNKEGELKLNYALDFEGKEFSGAFADRQQAVQIARDLLNCPEGQSALARMDRDILCKRVEIKVSVPNVLNDVAVKIHLSSRDTIGGETPVLTDISEAYMLVDRLSTGDIHIQTFYPIA</sequence>
<protein>
    <submittedName>
        <fullName evidence="2">Uncharacterized protein</fullName>
    </submittedName>
</protein>
<organism evidence="2 3">
    <name type="scientific">Pseudomonas lutea</name>
    <dbReference type="NCBI Taxonomy" id="243924"/>
    <lineage>
        <taxon>Bacteria</taxon>
        <taxon>Pseudomonadati</taxon>
        <taxon>Pseudomonadota</taxon>
        <taxon>Gammaproteobacteria</taxon>
        <taxon>Pseudomonadales</taxon>
        <taxon>Pseudomonadaceae</taxon>
        <taxon>Pseudomonas</taxon>
    </lineage>
</organism>
<accession>A0ABR9A638</accession>
<evidence type="ECO:0000313" key="2">
    <source>
        <dbReference type="EMBL" id="MBD8121359.1"/>
    </source>
</evidence>
<reference evidence="2 3" key="1">
    <citation type="journal article" date="2020" name="FEMS Microbiol. Ecol.">
        <title>Temporal dynamics of bacterial communities during seed development and maturation.</title>
        <authorList>
            <person name="Chesneau G."/>
            <person name="Torres-Cortes G."/>
            <person name="Briand M."/>
            <person name="Darrasse A."/>
            <person name="Preveaux A."/>
            <person name="Marais C."/>
            <person name="Jacques M.A."/>
            <person name="Shade A."/>
            <person name="Barret M."/>
        </authorList>
    </citation>
    <scope>NUCLEOTIDE SEQUENCE [LARGE SCALE GENOMIC DNA]</scope>
    <source>
        <strain evidence="2 3">CFBP13723</strain>
    </source>
</reference>
<proteinExistence type="predicted"/>
<evidence type="ECO:0000256" key="1">
    <source>
        <dbReference type="SAM" id="MobiDB-lite"/>
    </source>
</evidence>
<dbReference type="RefSeq" id="WP_191943900.1">
    <property type="nucleotide sequence ID" value="NZ_JACYNP010000003.1"/>
</dbReference>
<dbReference type="Proteomes" id="UP000625247">
    <property type="component" value="Unassembled WGS sequence"/>
</dbReference>
<comment type="caution">
    <text evidence="2">The sequence shown here is derived from an EMBL/GenBank/DDBJ whole genome shotgun (WGS) entry which is preliminary data.</text>
</comment>
<evidence type="ECO:0000313" key="3">
    <source>
        <dbReference type="Proteomes" id="UP000625247"/>
    </source>
</evidence>
<keyword evidence="3" id="KW-1185">Reference proteome</keyword>
<feature type="region of interest" description="Disordered" evidence="1">
    <location>
        <begin position="72"/>
        <end position="92"/>
    </location>
</feature>
<dbReference type="EMBL" id="JACYNP010000003">
    <property type="protein sequence ID" value="MBD8121359.1"/>
    <property type="molecule type" value="Genomic_DNA"/>
</dbReference>
<gene>
    <name evidence="2" type="ORF">IFT62_09060</name>
</gene>
<name>A0ABR9A638_9PSED</name>